<protein>
    <submittedName>
        <fullName evidence="2">Uncharacterized protein</fullName>
    </submittedName>
</protein>
<feature type="transmembrane region" description="Helical" evidence="1">
    <location>
        <begin position="14"/>
        <end position="33"/>
    </location>
</feature>
<dbReference type="Pfam" id="PF18949">
    <property type="entry name" value="DUF5693"/>
    <property type="match status" value="1"/>
</dbReference>
<dbReference type="EMBL" id="JACHXW010000017">
    <property type="protein sequence ID" value="MBB3154607.1"/>
    <property type="molecule type" value="Genomic_DNA"/>
</dbReference>
<keyword evidence="3" id="KW-1185">Reference proteome</keyword>
<feature type="transmembrane region" description="Helical" evidence="1">
    <location>
        <begin position="377"/>
        <end position="404"/>
    </location>
</feature>
<keyword evidence="1" id="KW-0812">Transmembrane</keyword>
<evidence type="ECO:0000313" key="3">
    <source>
        <dbReference type="Proteomes" id="UP000518605"/>
    </source>
</evidence>
<dbReference type="AlphaFoldDB" id="A0A7W5CBE4"/>
<feature type="transmembrane region" description="Helical" evidence="1">
    <location>
        <begin position="567"/>
        <end position="591"/>
    </location>
</feature>
<feature type="transmembrane region" description="Helical" evidence="1">
    <location>
        <begin position="424"/>
        <end position="445"/>
    </location>
</feature>
<feature type="transmembrane region" description="Helical" evidence="1">
    <location>
        <begin position="669"/>
        <end position="694"/>
    </location>
</feature>
<feature type="transmembrane region" description="Helical" evidence="1">
    <location>
        <begin position="500"/>
        <end position="522"/>
    </location>
</feature>
<dbReference type="RefSeq" id="WP_183568329.1">
    <property type="nucleotide sequence ID" value="NZ_CBCSLB010000017.1"/>
</dbReference>
<gene>
    <name evidence="2" type="ORF">FHS16_004689</name>
</gene>
<reference evidence="2 3" key="1">
    <citation type="submission" date="2020-08" db="EMBL/GenBank/DDBJ databases">
        <title>Genomic Encyclopedia of Type Strains, Phase III (KMG-III): the genomes of soil and plant-associated and newly described type strains.</title>
        <authorList>
            <person name="Whitman W."/>
        </authorList>
    </citation>
    <scope>NUCLEOTIDE SEQUENCE [LARGE SCALE GENOMIC DNA]</scope>
    <source>
        <strain evidence="2 3">CECT 8234</strain>
    </source>
</reference>
<keyword evidence="1" id="KW-1133">Transmembrane helix</keyword>
<feature type="transmembrane region" description="Helical" evidence="1">
    <location>
        <begin position="621"/>
        <end position="637"/>
    </location>
</feature>
<feature type="transmembrane region" description="Helical" evidence="1">
    <location>
        <begin position="534"/>
        <end position="555"/>
    </location>
</feature>
<dbReference type="InterPro" id="IPR043748">
    <property type="entry name" value="DUF5693"/>
</dbReference>
<feature type="transmembrane region" description="Helical" evidence="1">
    <location>
        <begin position="644"/>
        <end position="663"/>
    </location>
</feature>
<name>A0A7W5CBE4_9BACL</name>
<evidence type="ECO:0000256" key="1">
    <source>
        <dbReference type="SAM" id="Phobius"/>
    </source>
</evidence>
<proteinExistence type="predicted"/>
<organism evidence="2 3">
    <name type="scientific">Paenibacillus endophyticus</name>
    <dbReference type="NCBI Taxonomy" id="1294268"/>
    <lineage>
        <taxon>Bacteria</taxon>
        <taxon>Bacillati</taxon>
        <taxon>Bacillota</taxon>
        <taxon>Bacilli</taxon>
        <taxon>Bacillales</taxon>
        <taxon>Paenibacillaceae</taxon>
        <taxon>Paenibacillus</taxon>
    </lineage>
</organism>
<dbReference type="Proteomes" id="UP000518605">
    <property type="component" value="Unassembled WGS sequence"/>
</dbReference>
<evidence type="ECO:0000313" key="2">
    <source>
        <dbReference type="EMBL" id="MBB3154607.1"/>
    </source>
</evidence>
<sequence>MFLRWQQWNRRARFVLWIIALLGVAAALPLGAVRMEMEKSSKQVEYVFDYRDIVEVSERQARPQAFLQEKLAMLKESGITTMAVYESSLKELQLSGRLTFYSSRDAALLQGKFEQVGQNFTYILFSGPEEEEMIGPIVREALDRSEAVYSDWSYGGRNGMVVEIPIAEAIMKTMDFDPMSLRAIHDAGLGILPRYSDRVKPYDQDATDAMLARLKSYGVNRVLFDGDKVKGASDQAMDNSLYQFGELLKKYELGLAAIENLKKPQEGLNKLAYITNYNVVRLYSLSENDGMTMTPEAIADRFLLAAKDRNIRMFFLNGTTQSNTDKAKIVHSLDRLAEAMNEKNGIVERLSEAGFNPGTPEAFDYEQPSWNKPVRAIVAAGAIALIALLIGAFLPGIYIPVFIIGLFGSAGLYKLNSSLMEQGLALGAAIAAPTLALVWVMNRIYSRTVGDRRVVGGANWSIGRSKQGQTPQQPGAVYESASRMKWLFPTLSTGRRFGLALNWFIVATLISLTAVPIVFGLLNNITYNLVLEQFRGVSLLHLAPIALVAVYVLLYNSQMSVGRVKWLISKPITLTWIIVAGVVGIVGYYYLSRTGNGGQVSSLELVIRHFLESTFGVRPRFKEFLLAHPLLLLGLFLSLRYRAAWLLIIIGSIGQLSMVDTFAHLHTPLYISMIRVLLGLGTGMIIGCILILAWQLVEGAIRKWAPAIIRKFVA</sequence>
<accession>A0A7W5CBE4</accession>
<keyword evidence="1" id="KW-0472">Membrane</keyword>
<comment type="caution">
    <text evidence="2">The sequence shown here is derived from an EMBL/GenBank/DDBJ whole genome shotgun (WGS) entry which is preliminary data.</text>
</comment>